<dbReference type="RefSeq" id="WP_015641745.1">
    <property type="nucleotide sequence ID" value="NC_021219.1"/>
</dbReference>
<organism evidence="3 4">
    <name type="scientific">Candidatus Saccharimonas aalborgensis</name>
    <dbReference type="NCBI Taxonomy" id="1332188"/>
    <lineage>
        <taxon>Bacteria</taxon>
        <taxon>Candidatus Saccharimonadota</taxon>
        <taxon>Candidatus Saccharimonadia</taxon>
        <taxon>Candidatus Saccharimonadales</taxon>
        <taxon>Candidatus Saccharimonadaceae</taxon>
        <taxon>Candidatus Saccharimonas</taxon>
    </lineage>
</organism>
<feature type="compositionally biased region" description="Pro residues" evidence="1">
    <location>
        <begin position="1"/>
        <end position="23"/>
    </location>
</feature>
<feature type="transmembrane region" description="Helical" evidence="2">
    <location>
        <begin position="69"/>
        <end position="89"/>
    </location>
</feature>
<dbReference type="OrthoDB" id="9799535at2"/>
<keyword evidence="2" id="KW-0812">Transmembrane</keyword>
<reference evidence="3 4" key="1">
    <citation type="journal article" date="2013" name="Nat. Biotechnol.">
        <title>Genome sequences of rare, uncultured bacteria obtained by differential coverage binning of multiple metagenomes.</title>
        <authorList>
            <person name="Albertsen M."/>
            <person name="Hugenholtz P."/>
            <person name="Skarshewski A."/>
            <person name="Nielsen K.L."/>
            <person name="Tyson G.W."/>
            <person name="Nielsen P.H."/>
        </authorList>
    </citation>
    <scope>NUCLEOTIDE SEQUENCE [LARGE SCALE GENOMIC DNA]</scope>
    <source>
        <strain evidence="3">TM71</strain>
    </source>
</reference>
<dbReference type="AlphaFoldDB" id="R4PVM3"/>
<accession>R4PVM3</accession>
<proteinExistence type="predicted"/>
<feature type="region of interest" description="Disordered" evidence="1">
    <location>
        <begin position="1"/>
        <end position="31"/>
    </location>
</feature>
<evidence type="ECO:0000313" key="4">
    <source>
        <dbReference type="Proteomes" id="UP000013893"/>
    </source>
</evidence>
<keyword evidence="2" id="KW-0472">Membrane</keyword>
<dbReference type="Proteomes" id="UP000013893">
    <property type="component" value="Chromosome"/>
</dbReference>
<evidence type="ECO:0000313" key="3">
    <source>
        <dbReference type="EMBL" id="AGL62295.1"/>
    </source>
</evidence>
<name>R4PVM3_9BACT</name>
<evidence type="ECO:0000256" key="1">
    <source>
        <dbReference type="SAM" id="MobiDB-lite"/>
    </source>
</evidence>
<dbReference type="HOGENOM" id="CLU_1145565_0_0_0"/>
<gene>
    <name evidence="3" type="ORF">L336_0592</name>
</gene>
<evidence type="ECO:0000256" key="2">
    <source>
        <dbReference type="SAM" id="Phobius"/>
    </source>
</evidence>
<keyword evidence="2" id="KW-1133">Transmembrane helix</keyword>
<sequence>MNPQTPGPQQLPPPQPSGLPPLSGPAATPPSAQQYQAVADTTSAAGNQFSVDYLNQIAPPMPQKTINRFAVFGMIAGVIALGVFLMVVMTGSGRPDVSSQTKLIQARIATLQSVTAEQQKHLKQNELVSVNATLSTTLTSMMSSLNDLKKAQGIKSVPLVQSTTEKAYQTSLSGKFNDAYLTGTLDRTYAGEMAYQLAILKSMVQKLTSISPNSQSIKTFHESSIPSIDVASKQFSDFSASK</sequence>
<dbReference type="KEGG" id="saal:L336_0592"/>
<keyword evidence="4" id="KW-1185">Reference proteome</keyword>
<protein>
    <submittedName>
        <fullName evidence="3">Uncharacterized protein</fullName>
    </submittedName>
</protein>
<dbReference type="EMBL" id="CP005957">
    <property type="protein sequence ID" value="AGL62295.1"/>
    <property type="molecule type" value="Genomic_DNA"/>
</dbReference>
<dbReference type="STRING" id="1332188.L336_0592"/>